<comment type="caution">
    <text evidence="13">The sequence shown here is derived from an EMBL/GenBank/DDBJ whole genome shotgun (WGS) entry which is preliminary data.</text>
</comment>
<dbReference type="Gene3D" id="3.40.50.300">
    <property type="entry name" value="P-loop containing nucleotide triphosphate hydrolases"/>
    <property type="match status" value="1"/>
</dbReference>
<keyword evidence="6" id="KW-0238">DNA-binding</keyword>
<name>A0ABQ7GMI4_DUNSA</name>
<evidence type="ECO:0000256" key="1">
    <source>
        <dbReference type="ARBA" id="ARBA00022741"/>
    </source>
</evidence>
<comment type="cofactor">
    <cofactor evidence="9">
        <name>Mg(2+)</name>
        <dbReference type="ChEBI" id="CHEBI:18420"/>
    </cofactor>
</comment>
<evidence type="ECO:0000256" key="2">
    <source>
        <dbReference type="ARBA" id="ARBA00022763"/>
    </source>
</evidence>
<feature type="domain" description="Helitron helicase-like" evidence="11">
    <location>
        <begin position="190"/>
        <end position="343"/>
    </location>
</feature>
<keyword evidence="5 9" id="KW-0067">ATP-binding</keyword>
<dbReference type="InterPro" id="IPR051055">
    <property type="entry name" value="PIF1_helicase"/>
</dbReference>
<sequence length="1258" mass="142009">MRAALVWLIQHNPYYRDVQISETAMEMHAQREAEAEMIDADRGLNDPYEQMSVNELHHTTMIDADPHMPREVVEAAVAGQDNADVGRHGGASTLYSDLRHNTNAPLHMYRDRGIEPRAFVVCFPTGQHHWNFARAVKIERPPMYFRQRILNEDERFRNPLYMGWACSTLQYNQLCSAADVALRQRRGLATTGEVRRALQGGEAGLQAVEHCWAFMKNIRGTASYWNAAKSDLFAMIRSLGPPTWFLTLSADDQGWDDLAIVLSKREFRSLDEQKAFLSSLSKAQRRDMMLADQVTTARHFSNRHKHFWDWLTESEDKPLGDVVDWFWRIEFQNRGSPHVHAVLWCSDAPNMRSDAGLSEVPEYIDNYVSTRIPPSGTGAIDVEDLRDLVNKQIHHHTSTCLRHGSRNARSMPHCRFHMPKPPCPQTRLRLPTDRGLRQSDFYVTQRGPNDAMVNPYNAKILLRWRANMDIQLIGSLDTSDEGSAHACGEYVCSYMTKGEPEQIQRAVHEGLAKLPDDAGQKQRLSRIGTSLLKLREYSLQESAFLLCGLPMKGCSRKIVKLSVGFPENRVRIASTKAFAEGQDDDEVAVASNVYDYYAVRPEEQESLTFASFVTEFDLVSVQPKSGEWFEIPGAGRFARRRRKAALLRSYPRMTPEAHGDEYFYQFLLLHKPWRQERHDSLAGHENYESAFQALEPELLGNIANENYADEVEAAVVRIQALQESERQNYHMAVAPGAMAVQQEHAEVGGGMDEEYAAANGEFFLDFNGAAYDDDAIGHANVCELVGDVMLELEDASRGAAFGRMSNSQFQRHRDQLSDEQYAIFREVQQHIRSSQSTTARPPPLHLFITGGAGVGKSFLIEVLHELIIRGHMGVARKPVKLTAPTGVAAFNIMGTTLHTALSIPVEHCRRTGWNRVKYTRLNDQKLQQLRVEWAGTRYLIIDEVSMVSYEMLSFVHRRLGEIMDSDLPFGGLSVICIGDFFQLPPVKANFVFHQQEGTSVHGHLWKDPEYGFQGRVLLQNQRQRGDTSWATHLNALRDCVEEDAVVMASDALKGRLTISAGGHIDENGADWKDAPRLLPKTCMVESYNSERLRQLQRDGNAVHEIRAGHGVMQRNGKVQHVIPTRNQLPHSADDCGGLEDVVRLARGARVMLRRNIDTDDGLVNGAVGTVTDFDWPDGQSEEDNVMPTAVNVQFDNSRVGRQWLRAQGITDTNAVSIMPCVASFSHQGKSWQRVQFPFTLACLDHPQSPRSVYGSRCH</sequence>
<keyword evidence="14" id="KW-1185">Reference proteome</keyword>
<dbReference type="EC" id="5.6.2.3" evidence="9"/>
<dbReference type="Pfam" id="PF21530">
    <property type="entry name" value="Pif1_2B_dom"/>
    <property type="match status" value="1"/>
</dbReference>
<comment type="catalytic activity">
    <reaction evidence="9">
        <text>ATP + H2O = ADP + phosphate + H(+)</text>
        <dbReference type="Rhea" id="RHEA:13065"/>
        <dbReference type="ChEBI" id="CHEBI:15377"/>
        <dbReference type="ChEBI" id="CHEBI:15378"/>
        <dbReference type="ChEBI" id="CHEBI:30616"/>
        <dbReference type="ChEBI" id="CHEBI:43474"/>
        <dbReference type="ChEBI" id="CHEBI:456216"/>
        <dbReference type="EC" id="5.6.2.3"/>
    </reaction>
</comment>
<comment type="similarity">
    <text evidence="9">Belongs to the helicase family.</text>
</comment>
<dbReference type="Pfam" id="PF05970">
    <property type="entry name" value="PIF1"/>
    <property type="match status" value="1"/>
</dbReference>
<evidence type="ECO:0000256" key="6">
    <source>
        <dbReference type="ARBA" id="ARBA00023125"/>
    </source>
</evidence>
<evidence type="ECO:0000256" key="9">
    <source>
        <dbReference type="RuleBase" id="RU363044"/>
    </source>
</evidence>
<keyword evidence="9" id="KW-0233">DNA recombination</keyword>
<evidence type="ECO:0000259" key="12">
    <source>
        <dbReference type="Pfam" id="PF21530"/>
    </source>
</evidence>
<keyword evidence="8" id="KW-0413">Isomerase</keyword>
<keyword evidence="1 9" id="KW-0547">Nucleotide-binding</keyword>
<dbReference type="PANTHER" id="PTHR47642:SF5">
    <property type="entry name" value="ATP-DEPENDENT DNA HELICASE"/>
    <property type="match status" value="1"/>
</dbReference>
<dbReference type="EMBL" id="MU069688">
    <property type="protein sequence ID" value="KAF5835804.1"/>
    <property type="molecule type" value="Genomic_DNA"/>
</dbReference>
<evidence type="ECO:0000313" key="14">
    <source>
        <dbReference type="Proteomes" id="UP000815325"/>
    </source>
</evidence>
<dbReference type="Proteomes" id="UP000815325">
    <property type="component" value="Unassembled WGS sequence"/>
</dbReference>
<dbReference type="InterPro" id="IPR025476">
    <property type="entry name" value="Helitron_helicase-like"/>
</dbReference>
<organism evidence="13 14">
    <name type="scientific">Dunaliella salina</name>
    <name type="common">Green alga</name>
    <name type="synonym">Protococcus salinus</name>
    <dbReference type="NCBI Taxonomy" id="3046"/>
    <lineage>
        <taxon>Eukaryota</taxon>
        <taxon>Viridiplantae</taxon>
        <taxon>Chlorophyta</taxon>
        <taxon>core chlorophytes</taxon>
        <taxon>Chlorophyceae</taxon>
        <taxon>CS clade</taxon>
        <taxon>Chlamydomonadales</taxon>
        <taxon>Dunaliellaceae</taxon>
        <taxon>Dunaliella</taxon>
    </lineage>
</organism>
<dbReference type="Pfam" id="PF14214">
    <property type="entry name" value="Helitron_like_N"/>
    <property type="match status" value="1"/>
</dbReference>
<evidence type="ECO:0000256" key="4">
    <source>
        <dbReference type="ARBA" id="ARBA00022806"/>
    </source>
</evidence>
<evidence type="ECO:0000256" key="5">
    <source>
        <dbReference type="ARBA" id="ARBA00022840"/>
    </source>
</evidence>
<evidence type="ECO:0000256" key="3">
    <source>
        <dbReference type="ARBA" id="ARBA00022801"/>
    </source>
</evidence>
<accession>A0ABQ7GMI4</accession>
<evidence type="ECO:0000313" key="13">
    <source>
        <dbReference type="EMBL" id="KAF5835804.1"/>
    </source>
</evidence>
<proteinExistence type="inferred from homology"/>
<reference evidence="13" key="1">
    <citation type="submission" date="2017-08" db="EMBL/GenBank/DDBJ databases">
        <authorList>
            <person name="Polle J.E."/>
            <person name="Barry K."/>
            <person name="Cushman J."/>
            <person name="Schmutz J."/>
            <person name="Tran D."/>
            <person name="Hathwaick L.T."/>
            <person name="Yim W.C."/>
            <person name="Jenkins J."/>
            <person name="Mckie-Krisberg Z.M."/>
            <person name="Prochnik S."/>
            <person name="Lindquist E."/>
            <person name="Dockter R.B."/>
            <person name="Adam C."/>
            <person name="Molina H."/>
            <person name="Bunkerborg J."/>
            <person name="Jin E."/>
            <person name="Buchheim M."/>
            <person name="Magnuson J."/>
        </authorList>
    </citation>
    <scope>NUCLEOTIDE SEQUENCE</scope>
    <source>
        <strain evidence="13">CCAP 19/18</strain>
    </source>
</reference>
<keyword evidence="2 9" id="KW-0227">DNA damage</keyword>
<evidence type="ECO:0000259" key="10">
    <source>
        <dbReference type="Pfam" id="PF05970"/>
    </source>
</evidence>
<dbReference type="InterPro" id="IPR049163">
    <property type="entry name" value="Pif1-like_2B_dom"/>
</dbReference>
<dbReference type="SUPFAM" id="SSF52540">
    <property type="entry name" value="P-loop containing nucleoside triphosphate hydrolases"/>
    <property type="match status" value="2"/>
</dbReference>
<gene>
    <name evidence="13" type="ORF">DUNSADRAFT_6893</name>
</gene>
<evidence type="ECO:0000259" key="11">
    <source>
        <dbReference type="Pfam" id="PF14214"/>
    </source>
</evidence>
<dbReference type="InterPro" id="IPR010285">
    <property type="entry name" value="DNA_helicase_pif1-like_DEAD"/>
</dbReference>
<protein>
    <recommendedName>
        <fullName evidence="9">ATP-dependent DNA helicase</fullName>
        <ecNumber evidence="9">5.6.2.3</ecNumber>
    </recommendedName>
</protein>
<dbReference type="InterPro" id="IPR027417">
    <property type="entry name" value="P-loop_NTPase"/>
</dbReference>
<evidence type="ECO:0000256" key="8">
    <source>
        <dbReference type="ARBA" id="ARBA00023235"/>
    </source>
</evidence>
<keyword evidence="3 9" id="KW-0378">Hydrolase</keyword>
<keyword evidence="4 9" id="KW-0347">Helicase</keyword>
<feature type="domain" description="DNA helicase Pif1-like 2B" evidence="12">
    <location>
        <begin position="1141"/>
        <end position="1173"/>
    </location>
</feature>
<dbReference type="PANTHER" id="PTHR47642">
    <property type="entry name" value="ATP-DEPENDENT DNA HELICASE"/>
    <property type="match status" value="1"/>
</dbReference>
<evidence type="ECO:0000256" key="7">
    <source>
        <dbReference type="ARBA" id="ARBA00023204"/>
    </source>
</evidence>
<keyword evidence="7 9" id="KW-0234">DNA repair</keyword>
<feature type="domain" description="DNA helicase Pif1-like DEAD-box helicase" evidence="10">
    <location>
        <begin position="815"/>
        <end position="1007"/>
    </location>
</feature>